<dbReference type="SUPFAM" id="SSF81336">
    <property type="entry name" value="F1F0 ATP synthase subunit A"/>
    <property type="match status" value="1"/>
</dbReference>
<reference evidence="12 13" key="1">
    <citation type="submission" date="2017-09" db="EMBL/GenBank/DDBJ databases">
        <title>Depth-based differentiation of microbial function through sediment-hosted aquifers and enrichment of novel symbionts in the deep terrestrial subsurface.</title>
        <authorList>
            <person name="Probst A.J."/>
            <person name="Ladd B."/>
            <person name="Jarett J.K."/>
            <person name="Geller-Mcgrath D.E."/>
            <person name="Sieber C.M."/>
            <person name="Emerson J.B."/>
            <person name="Anantharaman K."/>
            <person name="Thomas B.C."/>
            <person name="Malmstrom R."/>
            <person name="Stieglmeier M."/>
            <person name="Klingl A."/>
            <person name="Woyke T."/>
            <person name="Ryan C.M."/>
            <person name="Banfield J.F."/>
        </authorList>
    </citation>
    <scope>NUCLEOTIDE SEQUENCE [LARGE SCALE GENOMIC DNA]</scope>
    <source>
        <strain evidence="12">CG22_combo_CG10-13_8_21_14_all_47_15</strain>
    </source>
</reference>
<evidence type="ECO:0000256" key="9">
    <source>
        <dbReference type="ARBA" id="ARBA00023136"/>
    </source>
</evidence>
<evidence type="ECO:0000313" key="13">
    <source>
        <dbReference type="Proteomes" id="UP000230638"/>
    </source>
</evidence>
<keyword evidence="7 11" id="KW-1133">Transmembrane helix</keyword>
<gene>
    <name evidence="12" type="ORF">COW88_01355</name>
</gene>
<keyword evidence="10" id="KW-0066">ATP synthesis</keyword>
<evidence type="ECO:0000256" key="4">
    <source>
        <dbReference type="ARBA" id="ARBA00022547"/>
    </source>
</evidence>
<keyword evidence="4" id="KW-0138">CF(0)</keyword>
<dbReference type="GO" id="GO:0045259">
    <property type="term" value="C:proton-transporting ATP synthase complex"/>
    <property type="evidence" value="ECO:0007669"/>
    <property type="project" value="UniProtKB-KW"/>
</dbReference>
<comment type="subcellular location">
    <subcellularLocation>
        <location evidence="1">Membrane</location>
        <topology evidence="1">Multi-pass membrane protein</topology>
    </subcellularLocation>
</comment>
<dbReference type="Proteomes" id="UP000230638">
    <property type="component" value="Unassembled WGS sequence"/>
</dbReference>
<feature type="transmembrane region" description="Helical" evidence="11">
    <location>
        <begin position="6"/>
        <end position="27"/>
    </location>
</feature>
<evidence type="ECO:0000256" key="11">
    <source>
        <dbReference type="SAM" id="Phobius"/>
    </source>
</evidence>
<keyword evidence="3" id="KW-0813">Transport</keyword>
<dbReference type="GO" id="GO:0005886">
    <property type="term" value="C:plasma membrane"/>
    <property type="evidence" value="ECO:0007669"/>
    <property type="project" value="TreeGrafter"/>
</dbReference>
<comment type="caution">
    <text evidence="12">The sequence shown here is derived from an EMBL/GenBank/DDBJ whole genome shotgun (WGS) entry which is preliminary data.</text>
</comment>
<dbReference type="InterPro" id="IPR045082">
    <property type="entry name" value="ATP_syn_F0_a_bact/chloroplast"/>
</dbReference>
<evidence type="ECO:0008006" key="14">
    <source>
        <dbReference type="Google" id="ProtNLM"/>
    </source>
</evidence>
<dbReference type="InterPro" id="IPR000568">
    <property type="entry name" value="ATP_synth_F0_asu"/>
</dbReference>
<feature type="transmembrane region" description="Helical" evidence="11">
    <location>
        <begin position="92"/>
        <end position="113"/>
    </location>
</feature>
<feature type="transmembrane region" description="Helical" evidence="11">
    <location>
        <begin position="64"/>
        <end position="86"/>
    </location>
</feature>
<evidence type="ECO:0000256" key="5">
    <source>
        <dbReference type="ARBA" id="ARBA00022692"/>
    </source>
</evidence>
<evidence type="ECO:0000256" key="3">
    <source>
        <dbReference type="ARBA" id="ARBA00022448"/>
    </source>
</evidence>
<evidence type="ECO:0000256" key="2">
    <source>
        <dbReference type="ARBA" id="ARBA00006810"/>
    </source>
</evidence>
<evidence type="ECO:0000256" key="6">
    <source>
        <dbReference type="ARBA" id="ARBA00022781"/>
    </source>
</evidence>
<dbReference type="AlphaFoldDB" id="A0A2H0CV89"/>
<dbReference type="GO" id="GO:0042777">
    <property type="term" value="P:proton motive force-driven plasma membrane ATP synthesis"/>
    <property type="evidence" value="ECO:0007669"/>
    <property type="project" value="TreeGrafter"/>
</dbReference>
<dbReference type="Gene3D" id="1.20.120.220">
    <property type="entry name" value="ATP synthase, F0 complex, subunit A"/>
    <property type="match status" value="1"/>
</dbReference>
<dbReference type="PANTHER" id="PTHR42823">
    <property type="entry name" value="ATP SYNTHASE SUBUNIT A, CHLOROPLASTIC"/>
    <property type="match status" value="1"/>
</dbReference>
<accession>A0A2H0CV89</accession>
<keyword evidence="5 11" id="KW-0812">Transmembrane</keyword>
<dbReference type="Pfam" id="PF00119">
    <property type="entry name" value="ATP-synt_A"/>
    <property type="match status" value="1"/>
</dbReference>
<sequence>MTIALSIITVFFVQFVGLSALGLRGYTGKFFISPFRRPYIIGTFTGLLELVSEISRLVSFSFRLFGNIFAGEVLLLVMLNLVPYFIPLPFLILELFVGFIQAFVFSMLALVFMKMATLEMEH</sequence>
<evidence type="ECO:0000256" key="1">
    <source>
        <dbReference type="ARBA" id="ARBA00004141"/>
    </source>
</evidence>
<dbReference type="PROSITE" id="PS00449">
    <property type="entry name" value="ATPASE_A"/>
    <property type="match status" value="1"/>
</dbReference>
<keyword evidence="6" id="KW-0375">Hydrogen ion transport</keyword>
<dbReference type="EMBL" id="PCTL01000014">
    <property type="protein sequence ID" value="PIP73639.1"/>
    <property type="molecule type" value="Genomic_DNA"/>
</dbReference>
<evidence type="ECO:0000256" key="10">
    <source>
        <dbReference type="ARBA" id="ARBA00023310"/>
    </source>
</evidence>
<dbReference type="PANTHER" id="PTHR42823:SF3">
    <property type="entry name" value="ATP SYNTHASE SUBUNIT A, CHLOROPLASTIC"/>
    <property type="match status" value="1"/>
</dbReference>
<keyword evidence="9 11" id="KW-0472">Membrane</keyword>
<name>A0A2H0CV89_9BACT</name>
<keyword evidence="8" id="KW-0406">Ion transport</keyword>
<evidence type="ECO:0000256" key="7">
    <source>
        <dbReference type="ARBA" id="ARBA00022989"/>
    </source>
</evidence>
<dbReference type="InterPro" id="IPR035908">
    <property type="entry name" value="F0_ATP_A_sf"/>
</dbReference>
<dbReference type="GO" id="GO:0046933">
    <property type="term" value="F:proton-transporting ATP synthase activity, rotational mechanism"/>
    <property type="evidence" value="ECO:0007669"/>
    <property type="project" value="TreeGrafter"/>
</dbReference>
<evidence type="ECO:0000313" key="12">
    <source>
        <dbReference type="EMBL" id="PIP73639.1"/>
    </source>
</evidence>
<protein>
    <recommendedName>
        <fullName evidence="14">F0F1 ATP synthase subunit A</fullName>
    </recommendedName>
</protein>
<proteinExistence type="inferred from homology"/>
<comment type="similarity">
    <text evidence="2">Belongs to the ATPase A chain family.</text>
</comment>
<dbReference type="InterPro" id="IPR023011">
    <property type="entry name" value="ATP_synth_F0_asu_AS"/>
</dbReference>
<organism evidence="12 13">
    <name type="scientific">Candidatus Lloydbacteria bacterium CG22_combo_CG10-13_8_21_14_all_47_15</name>
    <dbReference type="NCBI Taxonomy" id="1974635"/>
    <lineage>
        <taxon>Bacteria</taxon>
        <taxon>Candidatus Lloydiibacteriota</taxon>
    </lineage>
</organism>
<dbReference type="CDD" id="cd00310">
    <property type="entry name" value="ATP-synt_Fo_a_6"/>
    <property type="match status" value="1"/>
</dbReference>
<evidence type="ECO:0000256" key="8">
    <source>
        <dbReference type="ARBA" id="ARBA00023065"/>
    </source>
</evidence>